<dbReference type="Gramene" id="Bo9g142510.1">
    <property type="protein sequence ID" value="Bo9g142510.1"/>
    <property type="gene ID" value="Bo9g142510"/>
</dbReference>
<reference evidence="1" key="2">
    <citation type="submission" date="2015-03" db="UniProtKB">
        <authorList>
            <consortium name="EnsemblPlants"/>
        </authorList>
    </citation>
    <scope>IDENTIFICATION</scope>
</reference>
<proteinExistence type="predicted"/>
<dbReference type="HOGENOM" id="CLU_2641578_0_0_1"/>
<keyword evidence="2" id="KW-1185">Reference proteome</keyword>
<reference evidence="1 2" key="1">
    <citation type="journal article" date="2014" name="Genome Biol.">
        <title>Transcriptome and methylome profiling reveals relics of genome dominance in the mesopolyploid Brassica oleracea.</title>
        <authorList>
            <person name="Parkin I.A."/>
            <person name="Koh C."/>
            <person name="Tang H."/>
            <person name="Robinson S.J."/>
            <person name="Kagale S."/>
            <person name="Clarke W.E."/>
            <person name="Town C.D."/>
            <person name="Nixon J."/>
            <person name="Krishnakumar V."/>
            <person name="Bidwell S.L."/>
            <person name="Denoeud F."/>
            <person name="Belcram H."/>
            <person name="Links M.G."/>
            <person name="Just J."/>
            <person name="Clarke C."/>
            <person name="Bender T."/>
            <person name="Huebert T."/>
            <person name="Mason A.S."/>
            <person name="Pires J.C."/>
            <person name="Barker G."/>
            <person name="Moore J."/>
            <person name="Walley P.G."/>
            <person name="Manoli S."/>
            <person name="Batley J."/>
            <person name="Edwards D."/>
            <person name="Nelson M.N."/>
            <person name="Wang X."/>
            <person name="Paterson A.H."/>
            <person name="King G."/>
            <person name="Bancroft I."/>
            <person name="Chalhoub B."/>
            <person name="Sharpe A.G."/>
        </authorList>
    </citation>
    <scope>NUCLEOTIDE SEQUENCE</scope>
    <source>
        <strain evidence="1 2">cv. TO1000</strain>
    </source>
</reference>
<dbReference type="AlphaFoldDB" id="A0A0D3ED37"/>
<name>A0A0D3ED37_BRAOL</name>
<dbReference type="STRING" id="109376.A0A0D3ED37"/>
<organism evidence="1 2">
    <name type="scientific">Brassica oleracea var. oleracea</name>
    <dbReference type="NCBI Taxonomy" id="109376"/>
    <lineage>
        <taxon>Eukaryota</taxon>
        <taxon>Viridiplantae</taxon>
        <taxon>Streptophyta</taxon>
        <taxon>Embryophyta</taxon>
        <taxon>Tracheophyta</taxon>
        <taxon>Spermatophyta</taxon>
        <taxon>Magnoliopsida</taxon>
        <taxon>eudicotyledons</taxon>
        <taxon>Gunneridae</taxon>
        <taxon>Pentapetalae</taxon>
        <taxon>rosids</taxon>
        <taxon>malvids</taxon>
        <taxon>Brassicales</taxon>
        <taxon>Brassicaceae</taxon>
        <taxon>Brassiceae</taxon>
        <taxon>Brassica</taxon>
    </lineage>
</organism>
<dbReference type="EnsemblPlants" id="Bo9g142510.1">
    <property type="protein sequence ID" value="Bo9g142510.1"/>
    <property type="gene ID" value="Bo9g142510"/>
</dbReference>
<dbReference type="eggNOG" id="KOG4760">
    <property type="taxonomic scope" value="Eukaryota"/>
</dbReference>
<evidence type="ECO:0000313" key="2">
    <source>
        <dbReference type="Proteomes" id="UP000032141"/>
    </source>
</evidence>
<dbReference type="Proteomes" id="UP000032141">
    <property type="component" value="Chromosome C9"/>
</dbReference>
<accession>A0A0D3ED37</accession>
<protein>
    <submittedName>
        <fullName evidence="1">Uncharacterized protein</fullName>
    </submittedName>
</protein>
<evidence type="ECO:0000313" key="1">
    <source>
        <dbReference type="EnsemblPlants" id="Bo9g142510.1"/>
    </source>
</evidence>
<sequence>MSVGIFLSIDVFMSKNASIDERLRKYPDEVLPRYEFQKGRSIIVEIRFPDDPEWVISREVIEFWRSKREVESTPHEE</sequence>